<name>A0A2I1RGP1_FAUOS</name>
<sequence length="246" mass="27059">MALHGKKYSGDLLGRKYGSNDAFQPLGNVTELKTDAKVKEDTLPSTGREDYGQPIDSEITPEPTTISLKFNTFDKFGLARALMGEAVDLTTAPVTFADESHKVKLGWIDLANDDIDTANFTLKDSTGATVDPTHYELNPRLGMVRFTALSTLALDSTFTVDGKTKGSAGFQIDANTLQSLPLELKLDGKDRITGKDGSLWIPHTNLSSDGSIDWFSDKWWENGFKGTLIKDEDKPTMRFKELNTMA</sequence>
<reference evidence="2 3" key="1">
    <citation type="submission" date="2017-12" db="EMBL/GenBank/DDBJ databases">
        <title>Phylogenetic diversity of female urinary microbiome.</title>
        <authorList>
            <person name="Thomas-White K."/>
            <person name="Wolfe A.J."/>
        </authorList>
    </citation>
    <scope>NUCLEOTIDE SEQUENCE [LARGE SCALE GENOMIC DNA]</scope>
    <source>
        <strain evidence="2 3">UMB0416</strain>
    </source>
</reference>
<evidence type="ECO:0000256" key="1">
    <source>
        <dbReference type="SAM" id="MobiDB-lite"/>
    </source>
</evidence>
<comment type="caution">
    <text evidence="2">The sequence shown here is derived from an EMBL/GenBank/DDBJ whole genome shotgun (WGS) entry which is preliminary data.</text>
</comment>
<gene>
    <name evidence="2" type="ORF">CYJ96_09040</name>
</gene>
<organism evidence="2 3">
    <name type="scientific">Faucicola osloensis</name>
    <name type="common">Moraxella osloensis</name>
    <dbReference type="NCBI Taxonomy" id="34062"/>
    <lineage>
        <taxon>Bacteria</taxon>
        <taxon>Pseudomonadati</taxon>
        <taxon>Pseudomonadota</taxon>
        <taxon>Gammaproteobacteria</taxon>
        <taxon>Moraxellales</taxon>
        <taxon>Moraxellaceae</taxon>
        <taxon>Faucicola</taxon>
    </lineage>
</organism>
<dbReference type="RefSeq" id="WP_101964748.1">
    <property type="nucleotide sequence ID" value="NZ_PKJS01000011.1"/>
</dbReference>
<dbReference type="AlphaFoldDB" id="A0A2I1RGP1"/>
<dbReference type="EMBL" id="PKJS01000011">
    <property type="protein sequence ID" value="PKZ68278.1"/>
    <property type="molecule type" value="Genomic_DNA"/>
</dbReference>
<evidence type="ECO:0000313" key="2">
    <source>
        <dbReference type="EMBL" id="PKZ68278.1"/>
    </source>
</evidence>
<proteinExistence type="predicted"/>
<feature type="region of interest" description="Disordered" evidence="1">
    <location>
        <begin position="34"/>
        <end position="58"/>
    </location>
</feature>
<accession>A0A2I1RGP1</accession>
<dbReference type="Proteomes" id="UP000234914">
    <property type="component" value="Unassembled WGS sequence"/>
</dbReference>
<evidence type="ECO:0000313" key="3">
    <source>
        <dbReference type="Proteomes" id="UP000234914"/>
    </source>
</evidence>
<feature type="compositionally biased region" description="Basic and acidic residues" evidence="1">
    <location>
        <begin position="34"/>
        <end position="51"/>
    </location>
</feature>
<protein>
    <submittedName>
        <fullName evidence="2">Uncharacterized protein</fullName>
    </submittedName>
</protein>